<comment type="similarity">
    <text evidence="1">Belongs to the LysR transcriptional regulatory family.</text>
</comment>
<feature type="domain" description="HTH lysR-type" evidence="5">
    <location>
        <begin position="8"/>
        <end position="65"/>
    </location>
</feature>
<dbReference type="InterPro" id="IPR036390">
    <property type="entry name" value="WH_DNA-bd_sf"/>
</dbReference>
<dbReference type="EMBL" id="JAKGAQ010000002">
    <property type="protein sequence ID" value="MCF2871131.1"/>
    <property type="molecule type" value="Genomic_DNA"/>
</dbReference>
<gene>
    <name evidence="6" type="ORF">L0664_08640</name>
</gene>
<evidence type="ECO:0000256" key="1">
    <source>
        <dbReference type="ARBA" id="ARBA00009437"/>
    </source>
</evidence>
<dbReference type="PRINTS" id="PR00039">
    <property type="entry name" value="HTHLYSR"/>
</dbReference>
<dbReference type="InterPro" id="IPR000847">
    <property type="entry name" value="LysR_HTH_N"/>
</dbReference>
<evidence type="ECO:0000259" key="5">
    <source>
        <dbReference type="PROSITE" id="PS50931"/>
    </source>
</evidence>
<dbReference type="RefSeq" id="WP_235225249.1">
    <property type="nucleotide sequence ID" value="NZ_JAKGAQ010000002.1"/>
</dbReference>
<keyword evidence="3" id="KW-0238">DNA-binding</keyword>
<accession>A0ABS9CV31</accession>
<evidence type="ECO:0000313" key="7">
    <source>
        <dbReference type="Proteomes" id="UP001200557"/>
    </source>
</evidence>
<evidence type="ECO:0000256" key="3">
    <source>
        <dbReference type="ARBA" id="ARBA00023125"/>
    </source>
</evidence>
<dbReference type="Pfam" id="PF03466">
    <property type="entry name" value="LysR_substrate"/>
    <property type="match status" value="1"/>
</dbReference>
<dbReference type="Pfam" id="PF00126">
    <property type="entry name" value="HTH_1"/>
    <property type="match status" value="1"/>
</dbReference>
<comment type="caution">
    <text evidence="6">The sequence shown here is derived from an EMBL/GenBank/DDBJ whole genome shotgun (WGS) entry which is preliminary data.</text>
</comment>
<organism evidence="6 7">
    <name type="scientific">Octadecabacter dasysiphoniae</name>
    <dbReference type="NCBI Taxonomy" id="2909341"/>
    <lineage>
        <taxon>Bacteria</taxon>
        <taxon>Pseudomonadati</taxon>
        <taxon>Pseudomonadota</taxon>
        <taxon>Alphaproteobacteria</taxon>
        <taxon>Rhodobacterales</taxon>
        <taxon>Roseobacteraceae</taxon>
        <taxon>Octadecabacter</taxon>
    </lineage>
</organism>
<sequence length="300" mass="32969">MDIDPDRLDWTHLRSFLATAETASLSAAARKLGLTQPTLSRQVAALETSLSILLFERVGRGLELTDAGRELLTHVQDMGAAASRLALTAAAQRSDISGKVRITASDIYSTIFVPQMIVEVRKRAPGLIIEVVATNDISDLMRREADIAIRHMRPEEPDLVARLVREVTGRFYAATSYLDKRGRPKTREDLAQHDWVSFGDTNRMVDYMVAMGIPVMHDGFKVGSENGLVAWEMACAGLGICPMDDAVGALSNGMEVVLEGELDVTFPIWLVTHREVHTSPRIRLVFDILAQCIGATKAGR</sequence>
<name>A0ABS9CV31_9RHOB</name>
<protein>
    <submittedName>
        <fullName evidence="6">LysR family transcriptional regulator</fullName>
    </submittedName>
</protein>
<dbReference type="InterPro" id="IPR058163">
    <property type="entry name" value="LysR-type_TF_proteobact-type"/>
</dbReference>
<dbReference type="Gene3D" id="1.10.10.10">
    <property type="entry name" value="Winged helix-like DNA-binding domain superfamily/Winged helix DNA-binding domain"/>
    <property type="match status" value="1"/>
</dbReference>
<keyword evidence="4" id="KW-0804">Transcription</keyword>
<dbReference type="InterPro" id="IPR005119">
    <property type="entry name" value="LysR_subst-bd"/>
</dbReference>
<reference evidence="6 7" key="1">
    <citation type="submission" date="2022-01" db="EMBL/GenBank/DDBJ databases">
        <title>Octadecabacter sp. nov., isolated from a marine alga.</title>
        <authorList>
            <person name="Jin M.S."/>
            <person name="Kim H.M."/>
            <person name="Han D.M."/>
            <person name="Jung J.J."/>
            <person name="Jeon C.O."/>
        </authorList>
    </citation>
    <scope>NUCLEOTIDE SEQUENCE [LARGE SCALE GENOMIC DNA]</scope>
    <source>
        <strain evidence="6 7">G9-8</strain>
    </source>
</reference>
<keyword evidence="2" id="KW-0805">Transcription regulation</keyword>
<dbReference type="Gene3D" id="3.40.190.290">
    <property type="match status" value="1"/>
</dbReference>
<keyword evidence="7" id="KW-1185">Reference proteome</keyword>
<dbReference type="PROSITE" id="PS50931">
    <property type="entry name" value="HTH_LYSR"/>
    <property type="match status" value="1"/>
</dbReference>
<dbReference type="PANTHER" id="PTHR30537">
    <property type="entry name" value="HTH-TYPE TRANSCRIPTIONAL REGULATOR"/>
    <property type="match status" value="1"/>
</dbReference>
<evidence type="ECO:0000313" key="6">
    <source>
        <dbReference type="EMBL" id="MCF2871131.1"/>
    </source>
</evidence>
<proteinExistence type="inferred from homology"/>
<dbReference type="PANTHER" id="PTHR30537:SF3">
    <property type="entry name" value="TRANSCRIPTIONAL REGULATORY PROTEIN"/>
    <property type="match status" value="1"/>
</dbReference>
<evidence type="ECO:0000256" key="4">
    <source>
        <dbReference type="ARBA" id="ARBA00023163"/>
    </source>
</evidence>
<dbReference type="SUPFAM" id="SSF46785">
    <property type="entry name" value="Winged helix' DNA-binding domain"/>
    <property type="match status" value="1"/>
</dbReference>
<evidence type="ECO:0000256" key="2">
    <source>
        <dbReference type="ARBA" id="ARBA00023015"/>
    </source>
</evidence>
<dbReference type="InterPro" id="IPR036388">
    <property type="entry name" value="WH-like_DNA-bd_sf"/>
</dbReference>
<dbReference type="SUPFAM" id="SSF53850">
    <property type="entry name" value="Periplasmic binding protein-like II"/>
    <property type="match status" value="1"/>
</dbReference>
<dbReference type="Proteomes" id="UP001200557">
    <property type="component" value="Unassembled WGS sequence"/>
</dbReference>